<sequence>MCIRLAITYASPVFTHAAPNKFQVIQHKFCRVATNAHWYVQNSVFHKDLEFPYIAKFMKDTCVSSTLRNRTPMRSFAWLPPMSHLNPIILSVGHGMP</sequence>
<gene>
    <name evidence="1" type="ORF">EVAR_21880_1</name>
</gene>
<dbReference type="Proteomes" id="UP000299102">
    <property type="component" value="Unassembled WGS sequence"/>
</dbReference>
<dbReference type="EMBL" id="BGZK01000294">
    <property type="protein sequence ID" value="GBP34814.1"/>
    <property type="molecule type" value="Genomic_DNA"/>
</dbReference>
<accession>A0A4C1VA83</accession>
<protein>
    <submittedName>
        <fullName evidence="1">Uncharacterized protein</fullName>
    </submittedName>
</protein>
<proteinExistence type="predicted"/>
<dbReference type="AlphaFoldDB" id="A0A4C1VA83"/>
<evidence type="ECO:0000313" key="1">
    <source>
        <dbReference type="EMBL" id="GBP34814.1"/>
    </source>
</evidence>
<keyword evidence="2" id="KW-1185">Reference proteome</keyword>
<organism evidence="1 2">
    <name type="scientific">Eumeta variegata</name>
    <name type="common">Bagworm moth</name>
    <name type="synonym">Eumeta japonica</name>
    <dbReference type="NCBI Taxonomy" id="151549"/>
    <lineage>
        <taxon>Eukaryota</taxon>
        <taxon>Metazoa</taxon>
        <taxon>Ecdysozoa</taxon>
        <taxon>Arthropoda</taxon>
        <taxon>Hexapoda</taxon>
        <taxon>Insecta</taxon>
        <taxon>Pterygota</taxon>
        <taxon>Neoptera</taxon>
        <taxon>Endopterygota</taxon>
        <taxon>Lepidoptera</taxon>
        <taxon>Glossata</taxon>
        <taxon>Ditrysia</taxon>
        <taxon>Tineoidea</taxon>
        <taxon>Psychidae</taxon>
        <taxon>Oiketicinae</taxon>
        <taxon>Eumeta</taxon>
    </lineage>
</organism>
<name>A0A4C1VA83_EUMVA</name>
<reference evidence="1 2" key="1">
    <citation type="journal article" date="2019" name="Commun. Biol.">
        <title>The bagworm genome reveals a unique fibroin gene that provides high tensile strength.</title>
        <authorList>
            <person name="Kono N."/>
            <person name="Nakamura H."/>
            <person name="Ohtoshi R."/>
            <person name="Tomita M."/>
            <person name="Numata K."/>
            <person name="Arakawa K."/>
        </authorList>
    </citation>
    <scope>NUCLEOTIDE SEQUENCE [LARGE SCALE GENOMIC DNA]</scope>
</reference>
<evidence type="ECO:0000313" key="2">
    <source>
        <dbReference type="Proteomes" id="UP000299102"/>
    </source>
</evidence>
<dbReference type="OrthoDB" id="10050074at2759"/>
<comment type="caution">
    <text evidence="1">The sequence shown here is derived from an EMBL/GenBank/DDBJ whole genome shotgun (WGS) entry which is preliminary data.</text>
</comment>